<dbReference type="HOGENOM" id="CLU_2316164_0_0_11"/>
<feature type="region of interest" description="Disordered" evidence="1">
    <location>
        <begin position="1"/>
        <end position="35"/>
    </location>
</feature>
<dbReference type="Proteomes" id="UP000001937">
    <property type="component" value="Chromosome"/>
</dbReference>
<evidence type="ECO:0000313" key="2">
    <source>
        <dbReference type="EMBL" id="ABD10522.1"/>
    </source>
</evidence>
<name>Q2JDX0_FRACC</name>
<dbReference type="InterPro" id="IPR023817">
    <property type="entry name" value="Frankia_40_dom"/>
</dbReference>
<evidence type="ECO:0000313" key="3">
    <source>
        <dbReference type="Proteomes" id="UP000001937"/>
    </source>
</evidence>
<gene>
    <name evidence="2" type="ordered locus">Francci3_1143</name>
</gene>
<dbReference type="STRING" id="106370.Francci3_1143"/>
<dbReference type="NCBIfam" id="TIGR03917">
    <property type="entry name" value="Frankia_40_dom"/>
    <property type="match status" value="1"/>
</dbReference>
<proteinExistence type="predicted"/>
<keyword evidence="3" id="KW-1185">Reference proteome</keyword>
<evidence type="ECO:0000256" key="1">
    <source>
        <dbReference type="SAM" id="MobiDB-lite"/>
    </source>
</evidence>
<dbReference type="OrthoDB" id="3217416at2"/>
<dbReference type="RefSeq" id="WP_011435589.1">
    <property type="nucleotide sequence ID" value="NC_007777.1"/>
</dbReference>
<accession>Q2JDX0</accession>
<reference evidence="2 3" key="1">
    <citation type="journal article" date="2007" name="Genome Res.">
        <title>Genome characteristics of facultatively symbiotic Frankia sp. strains reflect host range and host plant biogeography.</title>
        <authorList>
            <person name="Normand P."/>
            <person name="Lapierre P."/>
            <person name="Tisa L.S."/>
            <person name="Gogarten J.P."/>
            <person name="Alloisio N."/>
            <person name="Bagnarol E."/>
            <person name="Bassi C.A."/>
            <person name="Berry A.M."/>
            <person name="Bickhart D.M."/>
            <person name="Choisne N."/>
            <person name="Couloux A."/>
            <person name="Cournoyer B."/>
            <person name="Cruveiller S."/>
            <person name="Daubin V."/>
            <person name="Demange N."/>
            <person name="Francino M.P."/>
            <person name="Goltsman E."/>
            <person name="Huang Y."/>
            <person name="Kopp O.R."/>
            <person name="Labarre L."/>
            <person name="Lapidus A."/>
            <person name="Lavire C."/>
            <person name="Marechal J."/>
            <person name="Martinez M."/>
            <person name="Mastronunzio J.E."/>
            <person name="Mullin B.C."/>
            <person name="Niemann J."/>
            <person name="Pujic P."/>
            <person name="Rawnsley T."/>
            <person name="Rouy Z."/>
            <person name="Schenowitz C."/>
            <person name="Sellstedt A."/>
            <person name="Tavares F."/>
            <person name="Tomkins J.P."/>
            <person name="Vallenet D."/>
            <person name="Valverde C."/>
            <person name="Wall L.G."/>
            <person name="Wang Y."/>
            <person name="Medigue C."/>
            <person name="Benson D.R."/>
        </authorList>
    </citation>
    <scope>NUCLEOTIDE SEQUENCE [LARGE SCALE GENOMIC DNA]</scope>
    <source>
        <strain evidence="3">DSM 45818 / CECT 9043 / CcI3</strain>
    </source>
</reference>
<dbReference type="EMBL" id="CP000249">
    <property type="protein sequence ID" value="ABD10522.1"/>
    <property type="molecule type" value="Genomic_DNA"/>
</dbReference>
<organism evidence="2 3">
    <name type="scientific">Frankia casuarinae (strain DSM 45818 / CECT 9043 / HFP020203 / CcI3)</name>
    <dbReference type="NCBI Taxonomy" id="106370"/>
    <lineage>
        <taxon>Bacteria</taxon>
        <taxon>Bacillati</taxon>
        <taxon>Actinomycetota</taxon>
        <taxon>Actinomycetes</taxon>
        <taxon>Frankiales</taxon>
        <taxon>Frankiaceae</taxon>
        <taxon>Frankia</taxon>
    </lineage>
</organism>
<sequence>MNIFSSGNFGAWRTPGGDSPLVATHKTNTGDHELTIRPGADVGDLAAILANLPADAFFTEHYGDVNAVLVFRQVPGLPAMVPANGNPSTDPAAANISRP</sequence>
<dbReference type="KEGG" id="fra:Francci3_1143"/>
<protein>
    <submittedName>
        <fullName evidence="2">Uncharacterized protein</fullName>
    </submittedName>
</protein>
<dbReference type="AlphaFoldDB" id="Q2JDX0"/>
<dbReference type="PhylomeDB" id="Q2JDX0"/>